<protein>
    <submittedName>
        <fullName evidence="3">C-type lectin receptor-like tyrosine-protein kinase</fullName>
    </submittedName>
</protein>
<dbReference type="Proteomes" id="UP001604277">
    <property type="component" value="Unassembled WGS sequence"/>
</dbReference>
<dbReference type="SUPFAM" id="SSF56436">
    <property type="entry name" value="C-type lectin-like"/>
    <property type="match status" value="1"/>
</dbReference>
<reference evidence="4" key="1">
    <citation type="submission" date="2024-07" db="EMBL/GenBank/DDBJ databases">
        <title>Two chromosome-level genome assemblies of Korean endemic species Abeliophyllum distichum and Forsythia ovata (Oleaceae).</title>
        <authorList>
            <person name="Jang H."/>
        </authorList>
    </citation>
    <scope>NUCLEOTIDE SEQUENCE [LARGE SCALE GENOMIC DNA]</scope>
</reference>
<keyword evidence="1" id="KW-0732">Signal</keyword>
<dbReference type="PROSITE" id="PS50041">
    <property type="entry name" value="C_TYPE_LECTIN_2"/>
    <property type="match status" value="1"/>
</dbReference>
<feature type="domain" description="C-type lectin" evidence="2">
    <location>
        <begin position="62"/>
        <end position="137"/>
    </location>
</feature>
<keyword evidence="4" id="KW-1185">Reference proteome</keyword>
<dbReference type="InterPro" id="IPR016186">
    <property type="entry name" value="C-type_lectin-like/link_sf"/>
</dbReference>
<organism evidence="3 4">
    <name type="scientific">Forsythia ovata</name>
    <dbReference type="NCBI Taxonomy" id="205694"/>
    <lineage>
        <taxon>Eukaryota</taxon>
        <taxon>Viridiplantae</taxon>
        <taxon>Streptophyta</taxon>
        <taxon>Embryophyta</taxon>
        <taxon>Tracheophyta</taxon>
        <taxon>Spermatophyta</taxon>
        <taxon>Magnoliopsida</taxon>
        <taxon>eudicotyledons</taxon>
        <taxon>Gunneridae</taxon>
        <taxon>Pentapetalae</taxon>
        <taxon>asterids</taxon>
        <taxon>lamiids</taxon>
        <taxon>Lamiales</taxon>
        <taxon>Oleaceae</taxon>
        <taxon>Forsythieae</taxon>
        <taxon>Forsythia</taxon>
    </lineage>
</organism>
<dbReference type="PANTHER" id="PTHR45710:SF26">
    <property type="entry name" value="RH26557P"/>
    <property type="match status" value="1"/>
</dbReference>
<name>A0ABD1QCR3_9LAMI</name>
<evidence type="ECO:0000259" key="2">
    <source>
        <dbReference type="PROSITE" id="PS50041"/>
    </source>
</evidence>
<dbReference type="Gene3D" id="3.10.100.10">
    <property type="entry name" value="Mannose-Binding Protein A, subunit A"/>
    <property type="match status" value="1"/>
</dbReference>
<feature type="signal peptide" evidence="1">
    <location>
        <begin position="1"/>
        <end position="27"/>
    </location>
</feature>
<comment type="caution">
    <text evidence="3">The sequence shown here is derived from an EMBL/GenBank/DDBJ whole genome shotgun (WGS) entry which is preliminary data.</text>
</comment>
<dbReference type="InterPro" id="IPR016187">
    <property type="entry name" value="CTDL_fold"/>
</dbReference>
<proteinExistence type="predicted"/>
<dbReference type="PANTHER" id="PTHR45710">
    <property type="entry name" value="C-TYPE LECTIN DOMAIN-CONTAINING PROTEIN 180"/>
    <property type="match status" value="1"/>
</dbReference>
<dbReference type="Pfam" id="PF00059">
    <property type="entry name" value="Lectin_C"/>
    <property type="match status" value="1"/>
</dbReference>
<evidence type="ECO:0000256" key="1">
    <source>
        <dbReference type="SAM" id="SignalP"/>
    </source>
</evidence>
<sequence length="137" mass="14958">MEFKLPITIELPLLLLVSCLLFRLGASNSGFNESLDVHLTASSENQTHQEASCPSGWISNPSNTKCFKYIANNQSWDESETHCKANNGHLAAVTSLQELSFIQKLCSENASGCWVGGRGINGKDGLGWKWSEDILLG</sequence>
<dbReference type="AlphaFoldDB" id="A0ABD1QCR3"/>
<evidence type="ECO:0000313" key="3">
    <source>
        <dbReference type="EMBL" id="KAL2473995.1"/>
    </source>
</evidence>
<dbReference type="InterPro" id="IPR001304">
    <property type="entry name" value="C-type_lectin-like"/>
</dbReference>
<evidence type="ECO:0000313" key="4">
    <source>
        <dbReference type="Proteomes" id="UP001604277"/>
    </source>
</evidence>
<feature type="chain" id="PRO_5044753653" evidence="1">
    <location>
        <begin position="28"/>
        <end position="137"/>
    </location>
</feature>
<gene>
    <name evidence="3" type="ORF">Fot_49731</name>
</gene>
<dbReference type="InterPro" id="IPR050828">
    <property type="entry name" value="C-type_lectin/matrix_domain"/>
</dbReference>
<dbReference type="EMBL" id="JBFOLJ010000015">
    <property type="protein sequence ID" value="KAL2473995.1"/>
    <property type="molecule type" value="Genomic_DNA"/>
</dbReference>
<accession>A0ABD1QCR3</accession>
<dbReference type="CDD" id="cd00037">
    <property type="entry name" value="CLECT"/>
    <property type="match status" value="1"/>
</dbReference>